<evidence type="ECO:0000259" key="1">
    <source>
        <dbReference type="Pfam" id="PF04149"/>
    </source>
</evidence>
<proteinExistence type="predicted"/>
<dbReference type="RefSeq" id="WP_371946961.1">
    <property type="nucleotide sequence ID" value="NZ_JAXCEI010000001.1"/>
</dbReference>
<reference evidence="2 3" key="1">
    <citation type="submission" date="2023-11" db="EMBL/GenBank/DDBJ databases">
        <title>Actinomadura monticuli sp. nov., isolated from volcanic ash.</title>
        <authorList>
            <person name="Lee S.D."/>
            <person name="Yang H."/>
            <person name="Kim I.S."/>
        </authorList>
    </citation>
    <scope>NUCLEOTIDE SEQUENCE [LARGE SCALE GENOMIC DNA]</scope>
    <source>
        <strain evidence="2 3">DLS-62</strain>
    </source>
</reference>
<comment type="caution">
    <text evidence="2">The sequence shown here is derived from an EMBL/GenBank/DDBJ whole genome shotgun (WGS) entry which is preliminary data.</text>
</comment>
<dbReference type="Proteomes" id="UP001569963">
    <property type="component" value="Unassembled WGS sequence"/>
</dbReference>
<dbReference type="EMBL" id="JAXCEI010000001">
    <property type="protein sequence ID" value="MFA1537622.1"/>
    <property type="molecule type" value="Genomic_DNA"/>
</dbReference>
<name>A0ABV4Q383_9ACTN</name>
<keyword evidence="3" id="KW-1185">Reference proteome</keyword>
<protein>
    <submittedName>
        <fullName evidence="2">DUF397 domain-containing protein</fullName>
    </submittedName>
</protein>
<gene>
    <name evidence="2" type="ORF">SM611_01650</name>
</gene>
<dbReference type="Pfam" id="PF04149">
    <property type="entry name" value="DUF397"/>
    <property type="match status" value="1"/>
</dbReference>
<dbReference type="InterPro" id="IPR007278">
    <property type="entry name" value="DUF397"/>
</dbReference>
<organism evidence="2 3">
    <name type="scientific">Actinomadura monticuli</name>
    <dbReference type="NCBI Taxonomy" id="3097367"/>
    <lineage>
        <taxon>Bacteria</taxon>
        <taxon>Bacillati</taxon>
        <taxon>Actinomycetota</taxon>
        <taxon>Actinomycetes</taxon>
        <taxon>Streptosporangiales</taxon>
        <taxon>Thermomonosporaceae</taxon>
        <taxon>Actinomadura</taxon>
    </lineage>
</organism>
<accession>A0ABV4Q383</accession>
<sequence length="90" mass="9738">MDATVRKWRKSSFSGNNGGACVEVAVVRGCDCGVANKAGEEFVVLVRDSKNPEREPQVFTVAEWDAFLDGVGKREFDSARLIADFAAPVS</sequence>
<evidence type="ECO:0000313" key="3">
    <source>
        <dbReference type="Proteomes" id="UP001569963"/>
    </source>
</evidence>
<feature type="domain" description="DUF397" evidence="1">
    <location>
        <begin position="7"/>
        <end position="71"/>
    </location>
</feature>
<evidence type="ECO:0000313" key="2">
    <source>
        <dbReference type="EMBL" id="MFA1537622.1"/>
    </source>
</evidence>